<reference evidence="1 2" key="1">
    <citation type="submission" date="2023-09" db="EMBL/GenBank/DDBJ databases">
        <authorList>
            <person name="Rey-Velasco X."/>
        </authorList>
    </citation>
    <scope>NUCLEOTIDE SEQUENCE [LARGE SCALE GENOMIC DNA]</scope>
    <source>
        <strain evidence="1 2">F297</strain>
    </source>
</reference>
<gene>
    <name evidence="1" type="ORF">RM529_15505</name>
</gene>
<evidence type="ECO:0008006" key="3">
    <source>
        <dbReference type="Google" id="ProtNLM"/>
    </source>
</evidence>
<evidence type="ECO:0000313" key="2">
    <source>
        <dbReference type="Proteomes" id="UP001248819"/>
    </source>
</evidence>
<dbReference type="EMBL" id="JAVRHP010000130">
    <property type="protein sequence ID" value="MDT0651561.1"/>
    <property type="molecule type" value="Genomic_DNA"/>
</dbReference>
<dbReference type="RefSeq" id="WP_311485663.1">
    <property type="nucleotide sequence ID" value="NZ_JAVRHP010000130.1"/>
</dbReference>
<keyword evidence="2" id="KW-1185">Reference proteome</keyword>
<dbReference type="Proteomes" id="UP001248819">
    <property type="component" value="Unassembled WGS sequence"/>
</dbReference>
<comment type="caution">
    <text evidence="1">The sequence shown here is derived from an EMBL/GenBank/DDBJ whole genome shotgun (WGS) entry which is preliminary data.</text>
</comment>
<proteinExistence type="predicted"/>
<evidence type="ECO:0000313" key="1">
    <source>
        <dbReference type="EMBL" id="MDT0651561.1"/>
    </source>
</evidence>
<name>A0ABU3CYV7_9FLAO</name>
<organism evidence="1 2">
    <name type="scientific">Autumnicola edwardsiae</name>
    <dbReference type="NCBI Taxonomy" id="3075594"/>
    <lineage>
        <taxon>Bacteria</taxon>
        <taxon>Pseudomonadati</taxon>
        <taxon>Bacteroidota</taxon>
        <taxon>Flavobacteriia</taxon>
        <taxon>Flavobacteriales</taxon>
        <taxon>Flavobacteriaceae</taxon>
        <taxon>Autumnicola</taxon>
    </lineage>
</organism>
<accession>A0ABU3CYV7</accession>
<protein>
    <recommendedName>
        <fullName evidence="3">DUF4145 domain-containing protein</fullName>
    </recommendedName>
</protein>
<sequence length="243" mass="28693">MEGLENFIFSIEDFSNQKASKKIDFFIYFLQVEKEIVGVTPKEIEDCFNTLHITPYSNIPAYLSRQSKIKNKKFLKKGSKYYLERSYRKELEQNFGNIILPNPDESKFLPLGLFKETRGYIERIAEQTINCYDLGLYDACSVLSRKLIEILIIETFEKYGVEESIKNSEGNFYFLSDLITELLKEPDWNLSRNTKKALPEIKKIGDLSAHNRRYFSRQHDIDRVRDSFRIVVEELIHLIDFKK</sequence>